<dbReference type="PROSITE" id="PS50850">
    <property type="entry name" value="MFS"/>
    <property type="match status" value="1"/>
</dbReference>
<sequence length="401" mass="43231">MSTTQRSKMPASVYLLALCQALMMTNTILMVAVASLVGLALADDKSLATLPLSAQFLALMATSIPASFLMKRWGRKAGFYLASVIGLCGGLIAMWSILNASFWGFTLGTALVGVFNGFGGYFRFAAVDIAPASIKSKAISYVMVGGVIAAFIGPNLAKLGQPLFPETDYAGAYLLAALIYIVVMVVLFFIKLPAPEEQQVNETSRSVLQLFQQPKFLVAVICCTFGYSVMTLVMTATPLAMKHHEHDFSTTAFVIQWHVLAMFAPSFFTGSLIKRFGVLNVLLAGVILGLLSISTNLLGTSTWHFWMGLVFLGLSWNFLFIGGTSLLTDAYLPAEKAKAQATNDFIMFSTVAAASLFAGFLQHHFGWQMVNLGVLPAITIMLISVLWLKLKAPAAEKVAAV</sequence>
<dbReference type="EMBL" id="QGKM01000004">
    <property type="protein sequence ID" value="PWR00365.1"/>
    <property type="molecule type" value="Genomic_DNA"/>
</dbReference>
<organism evidence="6 7">
    <name type="scientific">Leucothrix pacifica</name>
    <dbReference type="NCBI Taxonomy" id="1247513"/>
    <lineage>
        <taxon>Bacteria</taxon>
        <taxon>Pseudomonadati</taxon>
        <taxon>Pseudomonadota</taxon>
        <taxon>Gammaproteobacteria</taxon>
        <taxon>Thiotrichales</taxon>
        <taxon>Thiotrichaceae</taxon>
        <taxon>Leucothrix</taxon>
    </lineage>
</organism>
<feature type="domain" description="Major facilitator superfamily (MFS) profile" evidence="5">
    <location>
        <begin position="214"/>
        <end position="401"/>
    </location>
</feature>
<dbReference type="OrthoDB" id="8558006at2"/>
<keyword evidence="1 4" id="KW-0812">Transmembrane</keyword>
<reference evidence="6 7" key="1">
    <citation type="submission" date="2018-05" db="EMBL/GenBank/DDBJ databases">
        <title>Leucothrix arctica sp. nov., isolated from Arctic seawater.</title>
        <authorList>
            <person name="Choi A."/>
            <person name="Baek K."/>
        </authorList>
    </citation>
    <scope>NUCLEOTIDE SEQUENCE [LARGE SCALE GENOMIC DNA]</scope>
    <source>
        <strain evidence="6 7">JCM 18388</strain>
    </source>
</reference>
<feature type="transmembrane region" description="Helical" evidence="4">
    <location>
        <begin position="103"/>
        <end position="126"/>
    </location>
</feature>
<feature type="transmembrane region" description="Helical" evidence="4">
    <location>
        <begin position="77"/>
        <end position="97"/>
    </location>
</feature>
<evidence type="ECO:0000313" key="7">
    <source>
        <dbReference type="Proteomes" id="UP000245539"/>
    </source>
</evidence>
<dbReference type="AlphaFoldDB" id="A0A317CPK0"/>
<proteinExistence type="predicted"/>
<feature type="transmembrane region" description="Helical" evidence="4">
    <location>
        <begin position="216"/>
        <end position="236"/>
    </location>
</feature>
<dbReference type="Proteomes" id="UP000245539">
    <property type="component" value="Unassembled WGS sequence"/>
</dbReference>
<feature type="transmembrane region" description="Helical" evidence="4">
    <location>
        <begin position="305"/>
        <end position="332"/>
    </location>
</feature>
<keyword evidence="7" id="KW-1185">Reference proteome</keyword>
<feature type="transmembrane region" description="Helical" evidence="4">
    <location>
        <begin position="367"/>
        <end position="388"/>
    </location>
</feature>
<dbReference type="GO" id="GO:0022857">
    <property type="term" value="F:transmembrane transporter activity"/>
    <property type="evidence" value="ECO:0007669"/>
    <property type="project" value="InterPro"/>
</dbReference>
<dbReference type="InterPro" id="IPR011701">
    <property type="entry name" value="MFS"/>
</dbReference>
<keyword evidence="3 4" id="KW-0472">Membrane</keyword>
<feature type="transmembrane region" description="Helical" evidence="4">
    <location>
        <begin position="169"/>
        <end position="190"/>
    </location>
</feature>
<dbReference type="PANTHER" id="PTHR23534:SF1">
    <property type="entry name" value="MAJOR FACILITATOR SUPERFAMILY PROTEIN"/>
    <property type="match status" value="1"/>
</dbReference>
<dbReference type="Pfam" id="PF07690">
    <property type="entry name" value="MFS_1"/>
    <property type="match status" value="1"/>
</dbReference>
<accession>A0A317CPK0</accession>
<feature type="transmembrane region" description="Helical" evidence="4">
    <location>
        <begin position="52"/>
        <end position="70"/>
    </location>
</feature>
<name>A0A317CPK0_9GAMM</name>
<feature type="transmembrane region" description="Helical" evidence="4">
    <location>
        <begin position="276"/>
        <end position="299"/>
    </location>
</feature>
<feature type="transmembrane region" description="Helical" evidence="4">
    <location>
        <begin position="248"/>
        <end position="269"/>
    </location>
</feature>
<evidence type="ECO:0000259" key="5">
    <source>
        <dbReference type="PROSITE" id="PS50850"/>
    </source>
</evidence>
<keyword evidence="2 4" id="KW-1133">Transmembrane helix</keyword>
<dbReference type="PANTHER" id="PTHR23534">
    <property type="entry name" value="MFS PERMEASE"/>
    <property type="match status" value="1"/>
</dbReference>
<comment type="caution">
    <text evidence="6">The sequence shown here is derived from an EMBL/GenBank/DDBJ whole genome shotgun (WGS) entry which is preliminary data.</text>
</comment>
<dbReference type="SUPFAM" id="SSF103473">
    <property type="entry name" value="MFS general substrate transporter"/>
    <property type="match status" value="1"/>
</dbReference>
<feature type="transmembrane region" description="Helical" evidence="4">
    <location>
        <begin position="344"/>
        <end position="361"/>
    </location>
</feature>
<dbReference type="InterPro" id="IPR020846">
    <property type="entry name" value="MFS_dom"/>
</dbReference>
<dbReference type="RefSeq" id="WP_109836010.1">
    <property type="nucleotide sequence ID" value="NZ_QGKM01000004.1"/>
</dbReference>
<evidence type="ECO:0000256" key="3">
    <source>
        <dbReference type="ARBA" id="ARBA00023136"/>
    </source>
</evidence>
<gene>
    <name evidence="6" type="ORF">DKW60_02080</name>
</gene>
<dbReference type="Gene3D" id="1.20.1250.20">
    <property type="entry name" value="MFS general substrate transporter like domains"/>
    <property type="match status" value="1"/>
</dbReference>
<protein>
    <submittedName>
        <fullName evidence="6">MFS transporter</fullName>
    </submittedName>
</protein>
<dbReference type="InterPro" id="IPR036259">
    <property type="entry name" value="MFS_trans_sf"/>
</dbReference>
<evidence type="ECO:0000256" key="4">
    <source>
        <dbReference type="SAM" id="Phobius"/>
    </source>
</evidence>
<evidence type="ECO:0000256" key="2">
    <source>
        <dbReference type="ARBA" id="ARBA00022989"/>
    </source>
</evidence>
<evidence type="ECO:0000313" key="6">
    <source>
        <dbReference type="EMBL" id="PWR00365.1"/>
    </source>
</evidence>
<evidence type="ECO:0000256" key="1">
    <source>
        <dbReference type="ARBA" id="ARBA00022692"/>
    </source>
</evidence>
<feature type="transmembrane region" description="Helical" evidence="4">
    <location>
        <begin position="138"/>
        <end position="157"/>
    </location>
</feature>